<dbReference type="Proteomes" id="UP000077098">
    <property type="component" value="Unassembled WGS sequence"/>
</dbReference>
<evidence type="ECO:0000313" key="2">
    <source>
        <dbReference type="Proteomes" id="UP000077098"/>
    </source>
</evidence>
<name>A0A176X920_AGRTU</name>
<gene>
    <name evidence="1" type="ORF">A7J57_04900</name>
</gene>
<dbReference type="AlphaFoldDB" id="A0A176X920"/>
<proteinExistence type="predicted"/>
<sequence>MPNHIVPATAEGMPKFNRAAIMSDAWERYRYIRRQYSAKQIERGIVDASFSACLTTAWRVAKQNRAKAAEAAKVAKLAGTPAGERLRALRAALADTDTLSFRYSAAARRAAIKSEIASITAH</sequence>
<reference evidence="1 2" key="1">
    <citation type="submission" date="2016-05" db="EMBL/GenBank/DDBJ databases">
        <authorList>
            <person name="Lavstsen T."/>
            <person name="Jespersen J.S."/>
        </authorList>
    </citation>
    <scope>NUCLEOTIDE SEQUENCE [LARGE SCALE GENOMIC DNA]</scope>
    <source>
        <strain evidence="1 2">KCJ1736</strain>
    </source>
</reference>
<comment type="caution">
    <text evidence="1">The sequence shown here is derived from an EMBL/GenBank/DDBJ whole genome shotgun (WGS) entry which is preliminary data.</text>
</comment>
<accession>A0A176X920</accession>
<organism evidence="1 2">
    <name type="scientific">Agrobacterium tumefaciens</name>
    <dbReference type="NCBI Taxonomy" id="358"/>
    <lineage>
        <taxon>Bacteria</taxon>
        <taxon>Pseudomonadati</taxon>
        <taxon>Pseudomonadota</taxon>
        <taxon>Alphaproteobacteria</taxon>
        <taxon>Hyphomicrobiales</taxon>
        <taxon>Rhizobiaceae</taxon>
        <taxon>Rhizobium/Agrobacterium group</taxon>
        <taxon>Agrobacterium</taxon>
        <taxon>Agrobacterium tumefaciens complex</taxon>
    </lineage>
</organism>
<protein>
    <submittedName>
        <fullName evidence="1">Uncharacterized protein</fullName>
    </submittedName>
</protein>
<dbReference type="RefSeq" id="WP_063949619.1">
    <property type="nucleotide sequence ID" value="NZ_LXPS01000022.1"/>
</dbReference>
<dbReference type="EMBL" id="LXPS01000022">
    <property type="protein sequence ID" value="OAE43605.1"/>
    <property type="molecule type" value="Genomic_DNA"/>
</dbReference>
<evidence type="ECO:0000313" key="1">
    <source>
        <dbReference type="EMBL" id="OAE43605.1"/>
    </source>
</evidence>